<protein>
    <submittedName>
        <fullName evidence="7">Oligosaccharide flippase family protein</fullName>
    </submittedName>
</protein>
<evidence type="ECO:0000256" key="6">
    <source>
        <dbReference type="SAM" id="Phobius"/>
    </source>
</evidence>
<evidence type="ECO:0000256" key="4">
    <source>
        <dbReference type="ARBA" id="ARBA00022989"/>
    </source>
</evidence>
<keyword evidence="4 6" id="KW-1133">Transmembrane helix</keyword>
<feature type="transmembrane region" description="Helical" evidence="6">
    <location>
        <begin position="94"/>
        <end position="117"/>
    </location>
</feature>
<evidence type="ECO:0000313" key="7">
    <source>
        <dbReference type="EMBL" id="MCC8401193.1"/>
    </source>
</evidence>
<feature type="transmembrane region" description="Helical" evidence="6">
    <location>
        <begin position="298"/>
        <end position="323"/>
    </location>
</feature>
<keyword evidence="2" id="KW-1003">Cell membrane</keyword>
<dbReference type="RefSeq" id="WP_230560086.1">
    <property type="nucleotide sequence ID" value="NZ_JAJITC010000002.1"/>
</dbReference>
<keyword evidence="8" id="KW-1185">Reference proteome</keyword>
<dbReference type="InterPro" id="IPR050833">
    <property type="entry name" value="Poly_Biosynth_Transport"/>
</dbReference>
<evidence type="ECO:0000256" key="2">
    <source>
        <dbReference type="ARBA" id="ARBA00022475"/>
    </source>
</evidence>
<feature type="transmembrane region" description="Helical" evidence="6">
    <location>
        <begin position="157"/>
        <end position="178"/>
    </location>
</feature>
<dbReference type="Proteomes" id="UP001430614">
    <property type="component" value="Unassembled WGS sequence"/>
</dbReference>
<dbReference type="Pfam" id="PF01943">
    <property type="entry name" value="Polysacc_synt"/>
    <property type="match status" value="1"/>
</dbReference>
<feature type="transmembrane region" description="Helical" evidence="6">
    <location>
        <begin position="53"/>
        <end position="74"/>
    </location>
</feature>
<sequence>MLTLKRFANPDVSRALTNIVWLGLERLTQIGVAIVISGMLARYFGPDTFGKWQYANTLLLVLSPITWVCGAEILVPTIVSRPPEQLGTVLGSAFALRICVSAAAVLLTWLAIALHWFEPLVGAMLAGLAVTMLFREPFVGVINAWLQSMTFSKPQLLTSMSTAVIKAGLVYLLVQAMAAPARFGWLWALESAAIGAVLLLYFMRHHGGKLGWHLDRTLFRHFASAGTVFWVGLICMYLFLKLDRLMLERAISFADLGRYSAAQQLNENWITLALMLAQTIAPAFVYRVQGIAQLRRNVWRLTALTAVLMVGGALVLDLLAGFIIRRVFGPEFEGAIDIFRWAVWLSVPAGIEAIGNLVVLKYQAKFVLLAKWLLALAVAFAVNLLAIPRLGAYGALVGLAAGYLTAASVNLYYIRFKLRP</sequence>
<comment type="caution">
    <text evidence="7">The sequence shown here is derived from an EMBL/GenBank/DDBJ whole genome shotgun (WGS) entry which is preliminary data.</text>
</comment>
<feature type="transmembrane region" description="Helical" evidence="6">
    <location>
        <begin position="222"/>
        <end position="240"/>
    </location>
</feature>
<evidence type="ECO:0000313" key="8">
    <source>
        <dbReference type="Proteomes" id="UP001430614"/>
    </source>
</evidence>
<keyword evidence="5 6" id="KW-0472">Membrane</keyword>
<keyword evidence="3 6" id="KW-0812">Transmembrane</keyword>
<accession>A0ABS8K8W7</accession>
<dbReference type="PANTHER" id="PTHR30250">
    <property type="entry name" value="PST FAMILY PREDICTED COLANIC ACID TRANSPORTER"/>
    <property type="match status" value="1"/>
</dbReference>
<dbReference type="PANTHER" id="PTHR30250:SF11">
    <property type="entry name" value="O-ANTIGEN TRANSPORTER-RELATED"/>
    <property type="match status" value="1"/>
</dbReference>
<evidence type="ECO:0000256" key="1">
    <source>
        <dbReference type="ARBA" id="ARBA00004651"/>
    </source>
</evidence>
<comment type="subcellular location">
    <subcellularLocation>
        <location evidence="1">Cell membrane</location>
        <topology evidence="1">Multi-pass membrane protein</topology>
    </subcellularLocation>
</comment>
<dbReference type="EMBL" id="JAJITC010000002">
    <property type="protein sequence ID" value="MCC8401193.1"/>
    <property type="molecule type" value="Genomic_DNA"/>
</dbReference>
<feature type="transmembrane region" description="Helical" evidence="6">
    <location>
        <begin position="338"/>
        <end position="359"/>
    </location>
</feature>
<feature type="transmembrane region" description="Helical" evidence="6">
    <location>
        <begin position="123"/>
        <end position="145"/>
    </location>
</feature>
<evidence type="ECO:0000256" key="5">
    <source>
        <dbReference type="ARBA" id="ARBA00023136"/>
    </source>
</evidence>
<reference evidence="7 8" key="1">
    <citation type="submission" date="2021-11" db="EMBL/GenBank/DDBJ databases">
        <authorList>
            <person name="Oh E.-T."/>
            <person name="Kim S.-B."/>
        </authorList>
    </citation>
    <scope>NUCLEOTIDE SEQUENCE [LARGE SCALE GENOMIC DNA]</scope>
    <source>
        <strain evidence="7 8">MMS20-SJTN17</strain>
    </source>
</reference>
<gene>
    <name evidence="7" type="ORF">LJ655_04660</name>
</gene>
<feature type="transmembrane region" description="Helical" evidence="6">
    <location>
        <begin position="366"/>
        <end position="387"/>
    </location>
</feature>
<dbReference type="InterPro" id="IPR002797">
    <property type="entry name" value="Polysacc_synth"/>
</dbReference>
<evidence type="ECO:0000256" key="3">
    <source>
        <dbReference type="ARBA" id="ARBA00022692"/>
    </source>
</evidence>
<name>A0ABS8K8W7_9BURK</name>
<feature type="transmembrane region" description="Helical" evidence="6">
    <location>
        <begin position="20"/>
        <end position="41"/>
    </location>
</feature>
<organism evidence="7 8">
    <name type="scientific">Paraburkholderia translucens</name>
    <dbReference type="NCBI Taxonomy" id="2886945"/>
    <lineage>
        <taxon>Bacteria</taxon>
        <taxon>Pseudomonadati</taxon>
        <taxon>Pseudomonadota</taxon>
        <taxon>Betaproteobacteria</taxon>
        <taxon>Burkholderiales</taxon>
        <taxon>Burkholderiaceae</taxon>
        <taxon>Paraburkholderia</taxon>
    </lineage>
</organism>
<feature type="transmembrane region" description="Helical" evidence="6">
    <location>
        <begin position="393"/>
        <end position="414"/>
    </location>
</feature>
<proteinExistence type="predicted"/>
<feature type="transmembrane region" description="Helical" evidence="6">
    <location>
        <begin position="184"/>
        <end position="202"/>
    </location>
</feature>